<name>A0A502FTR6_9PROT</name>
<evidence type="ECO:0000313" key="2">
    <source>
        <dbReference type="EMBL" id="TPG52506.1"/>
    </source>
</evidence>
<accession>A0A502FTR6</accession>
<comment type="caution">
    <text evidence="2">The sequence shown here is derived from an EMBL/GenBank/DDBJ whole genome shotgun (WGS) entry which is preliminary data.</text>
</comment>
<feature type="domain" description="Carrier" evidence="1">
    <location>
        <begin position="27"/>
        <end position="67"/>
    </location>
</feature>
<dbReference type="EMBL" id="RCZP01000020">
    <property type="protein sequence ID" value="TPG52506.1"/>
    <property type="molecule type" value="Genomic_DNA"/>
</dbReference>
<gene>
    <name evidence="2" type="ORF">EAH89_18275</name>
</gene>
<evidence type="ECO:0000313" key="3">
    <source>
        <dbReference type="Proteomes" id="UP000317078"/>
    </source>
</evidence>
<dbReference type="AlphaFoldDB" id="A0A502FTR6"/>
<dbReference type="Proteomes" id="UP000317078">
    <property type="component" value="Unassembled WGS sequence"/>
</dbReference>
<dbReference type="InterPro" id="IPR009081">
    <property type="entry name" value="PP-bd_ACP"/>
</dbReference>
<dbReference type="InterPro" id="IPR036736">
    <property type="entry name" value="ACP-like_sf"/>
</dbReference>
<evidence type="ECO:0000259" key="1">
    <source>
        <dbReference type="Pfam" id="PF00550"/>
    </source>
</evidence>
<organism evidence="2 3">
    <name type="scientific">Muricoccus nepalensis</name>
    <dbReference type="NCBI Taxonomy" id="1854500"/>
    <lineage>
        <taxon>Bacteria</taxon>
        <taxon>Pseudomonadati</taxon>
        <taxon>Pseudomonadota</taxon>
        <taxon>Alphaproteobacteria</taxon>
        <taxon>Acetobacterales</taxon>
        <taxon>Roseomonadaceae</taxon>
        <taxon>Muricoccus</taxon>
    </lineage>
</organism>
<dbReference type="Gene3D" id="1.10.1200.10">
    <property type="entry name" value="ACP-like"/>
    <property type="match status" value="1"/>
</dbReference>
<protein>
    <recommendedName>
        <fullName evidence="1">Carrier domain-containing protein</fullName>
    </recommendedName>
</protein>
<dbReference type="SUPFAM" id="SSF47336">
    <property type="entry name" value="ACP-like"/>
    <property type="match status" value="1"/>
</dbReference>
<dbReference type="Pfam" id="PF00550">
    <property type="entry name" value="PP-binding"/>
    <property type="match status" value="1"/>
</dbReference>
<reference evidence="2 3" key="1">
    <citation type="journal article" date="2019" name="Environ. Microbiol.">
        <title>Species interactions and distinct microbial communities in high Arctic permafrost affected cryosols are associated with the CH4 and CO2 gas fluxes.</title>
        <authorList>
            <person name="Altshuler I."/>
            <person name="Hamel J."/>
            <person name="Turney S."/>
            <person name="Magnuson E."/>
            <person name="Levesque R."/>
            <person name="Greer C."/>
            <person name="Whyte L.G."/>
        </authorList>
    </citation>
    <scope>NUCLEOTIDE SEQUENCE [LARGE SCALE GENOMIC DNA]</scope>
    <source>
        <strain evidence="2 3">S9.3B</strain>
    </source>
</reference>
<keyword evidence="3" id="KW-1185">Reference proteome</keyword>
<sequence length="90" mass="10089">MRWRWRWWVAEDAVRTTILEVLRPKVEQAGLSVEALAEQDLVGLGIIDSLDVMTLIAEVERRTGSAFLWDLFDAEEGLSVSALAAAFQAK</sequence>
<proteinExistence type="predicted"/>